<evidence type="ECO:0000256" key="1">
    <source>
        <dbReference type="ARBA" id="ARBA00004613"/>
    </source>
</evidence>
<evidence type="ECO:0000256" key="2">
    <source>
        <dbReference type="ARBA" id="ARBA00022525"/>
    </source>
</evidence>
<dbReference type="Pfam" id="PF00188">
    <property type="entry name" value="CAP"/>
    <property type="match status" value="1"/>
</dbReference>
<dbReference type="InterPro" id="IPR035940">
    <property type="entry name" value="CAP_sf"/>
</dbReference>
<dbReference type="InterPro" id="IPR034113">
    <property type="entry name" value="SCP_GAPR1-like"/>
</dbReference>
<dbReference type="GO" id="GO:0005576">
    <property type="term" value="C:extracellular region"/>
    <property type="evidence" value="ECO:0007669"/>
    <property type="project" value="UniProtKB-SubCell"/>
</dbReference>
<evidence type="ECO:0000313" key="5">
    <source>
        <dbReference type="EMBL" id="ACT79349.1"/>
    </source>
</evidence>
<dbReference type="CDD" id="cd05382">
    <property type="entry name" value="CAP_GAPR1-like"/>
    <property type="match status" value="1"/>
</dbReference>
<keyword evidence="2" id="KW-0964">Secreted</keyword>
<evidence type="ECO:0000259" key="4">
    <source>
        <dbReference type="SMART" id="SM00198"/>
    </source>
</evidence>
<dbReference type="AlphaFoldDB" id="C6SUV1"/>
<feature type="compositionally biased region" description="Basic residues" evidence="3">
    <location>
        <begin position="181"/>
        <end position="193"/>
    </location>
</feature>
<dbReference type="Gene3D" id="3.40.33.10">
    <property type="entry name" value="CAP"/>
    <property type="match status" value="1"/>
</dbReference>
<organism evidence="5">
    <name type="scientific">Drosophila melanogaster</name>
    <name type="common">Fruit fly</name>
    <dbReference type="NCBI Taxonomy" id="7227"/>
    <lineage>
        <taxon>Eukaryota</taxon>
        <taxon>Metazoa</taxon>
        <taxon>Ecdysozoa</taxon>
        <taxon>Arthropoda</taxon>
        <taxon>Hexapoda</taxon>
        <taxon>Insecta</taxon>
        <taxon>Pterygota</taxon>
        <taxon>Neoptera</taxon>
        <taxon>Endopterygota</taxon>
        <taxon>Diptera</taxon>
        <taxon>Brachycera</taxon>
        <taxon>Muscomorpha</taxon>
        <taxon>Ephydroidea</taxon>
        <taxon>Drosophilidae</taxon>
        <taxon>Drosophila</taxon>
        <taxon>Sophophora</taxon>
    </lineage>
</organism>
<feature type="domain" description="SCP" evidence="4">
    <location>
        <begin position="45"/>
        <end position="173"/>
    </location>
</feature>
<accession>C6SUV1</accession>
<feature type="non-terminal residue" evidence="5">
    <location>
        <position position="1"/>
    </location>
</feature>
<dbReference type="InterPro" id="IPR014044">
    <property type="entry name" value="CAP_dom"/>
</dbReference>
<evidence type="ECO:0000256" key="3">
    <source>
        <dbReference type="SAM" id="MobiDB-lite"/>
    </source>
</evidence>
<comment type="subcellular location">
    <subcellularLocation>
        <location evidence="1">Secreted</location>
    </subcellularLocation>
</comment>
<dbReference type="OrthoDB" id="337038at2759"/>
<dbReference type="InterPro" id="IPR001283">
    <property type="entry name" value="CRISP-related"/>
</dbReference>
<dbReference type="ExpressionAtlas" id="C6SUV1">
    <property type="expression patterns" value="baseline and differential"/>
</dbReference>
<proteinExistence type="evidence at transcript level"/>
<reference evidence="5" key="1">
    <citation type="submission" date="2009-07" db="EMBL/GenBank/DDBJ databases">
        <authorList>
            <person name="Carlson J."/>
            <person name="Booth B."/>
            <person name="Frise E."/>
            <person name="Park S."/>
            <person name="Wan K."/>
            <person name="Yu C."/>
            <person name="Celniker S."/>
        </authorList>
    </citation>
    <scope>NUCLEOTIDE SEQUENCE</scope>
</reference>
<protein>
    <submittedName>
        <fullName evidence="5">AT12128p</fullName>
    </submittedName>
</protein>
<feature type="region of interest" description="Disordered" evidence="3">
    <location>
        <begin position="173"/>
        <end position="200"/>
    </location>
</feature>
<dbReference type="Bgee" id="FBgn0051286">
    <property type="expression patterns" value="Expressed in early-mid elongation-stage spermatid (Drosophila) in testis and 22 other cell types or tissues"/>
</dbReference>
<dbReference type="PANTHER" id="PTHR10334">
    <property type="entry name" value="CYSTEINE-RICH SECRETORY PROTEIN-RELATED"/>
    <property type="match status" value="1"/>
</dbReference>
<sequence length="223" mass="25725">IRCQNFRSETPEEPLFKTMLLIRSLVIVFLVAISEFDRNFAINHDNAGIVLREINKRRDRHGVPKLTLDNVLSKGCQSYAWKLSKSATLNYSDPTNKDYTESICRFEVKRGALSRCVKNWYNGRKFDILDPKAKDFTAMIWRSSVSLGYGDANINALQGVFVVRYTPPGNVKGLYTDNVPPRKRKQKKKKRENKQKEDCASRQDNRYVLLLSILSLVSTNWQS</sequence>
<dbReference type="VEuPathDB" id="VectorBase:FBgn0051286"/>
<gene>
    <name evidence="5" type="primary">CG31286-RB</name>
</gene>
<name>C6SUV1_DROME</name>
<dbReference type="SUPFAM" id="SSF55797">
    <property type="entry name" value="PR-1-like"/>
    <property type="match status" value="1"/>
</dbReference>
<dbReference type="SMART" id="SM00198">
    <property type="entry name" value="SCP"/>
    <property type="match status" value="1"/>
</dbReference>
<dbReference type="EMBL" id="BT088943">
    <property type="protein sequence ID" value="ACT79349.1"/>
    <property type="molecule type" value="mRNA"/>
</dbReference>
<dbReference type="HOGENOM" id="CLU_1327644_0_0_1"/>